<sequence>MERPHSSPPPPFTLRTTPEGLQKVKLWTRSISVSICIILFGAGIKLKDVPGVIIILLIPACVTLVWNATTILAQFLRTNRQDVHPGARVGVDLIIWLGFGAIAVMMAAAWSQWGSIMPETSFQDVKFILVQMSVVLATIEAFVHIALFIIACHETHVHNNRYKRFVHGLAAGEKDKDKGEI</sequence>
<keyword evidence="1" id="KW-1133">Transmembrane helix</keyword>
<dbReference type="OMA" id="IACHETH"/>
<dbReference type="OrthoDB" id="5279542at2759"/>
<keyword evidence="3" id="KW-1185">Reference proteome</keyword>
<keyword evidence="1" id="KW-0472">Membrane</keyword>
<protein>
    <submittedName>
        <fullName evidence="2">Uncharacterized protein</fullName>
    </submittedName>
</protein>
<comment type="caution">
    <text evidence="2">The sequence shown here is derived from an EMBL/GenBank/DDBJ whole genome shotgun (WGS) entry which is preliminary data.</text>
</comment>
<organism evidence="2 3">
    <name type="scientific">Metarhizium rileyi (strain RCEF 4871)</name>
    <name type="common">Nomuraea rileyi</name>
    <dbReference type="NCBI Taxonomy" id="1649241"/>
    <lineage>
        <taxon>Eukaryota</taxon>
        <taxon>Fungi</taxon>
        <taxon>Dikarya</taxon>
        <taxon>Ascomycota</taxon>
        <taxon>Pezizomycotina</taxon>
        <taxon>Sordariomycetes</taxon>
        <taxon>Hypocreomycetidae</taxon>
        <taxon>Hypocreales</taxon>
        <taxon>Clavicipitaceae</taxon>
        <taxon>Metarhizium</taxon>
    </lineage>
</organism>
<evidence type="ECO:0000313" key="2">
    <source>
        <dbReference type="EMBL" id="OAA49584.1"/>
    </source>
</evidence>
<feature type="transmembrane region" description="Helical" evidence="1">
    <location>
        <begin position="52"/>
        <end position="73"/>
    </location>
</feature>
<gene>
    <name evidence="2" type="ORF">NOR_01507</name>
</gene>
<evidence type="ECO:0000256" key="1">
    <source>
        <dbReference type="SAM" id="Phobius"/>
    </source>
</evidence>
<proteinExistence type="predicted"/>
<dbReference type="STRING" id="1081105.A0A162KDM6"/>
<name>A0A162KDM6_METRR</name>
<keyword evidence="1" id="KW-0812">Transmembrane</keyword>
<dbReference type="EMBL" id="AZHC01000003">
    <property type="protein sequence ID" value="OAA49584.1"/>
    <property type="molecule type" value="Genomic_DNA"/>
</dbReference>
<evidence type="ECO:0000313" key="3">
    <source>
        <dbReference type="Proteomes" id="UP000243498"/>
    </source>
</evidence>
<accession>A0A162KDM6</accession>
<feature type="transmembrane region" description="Helical" evidence="1">
    <location>
        <begin position="93"/>
        <end position="113"/>
    </location>
</feature>
<dbReference type="Proteomes" id="UP000243498">
    <property type="component" value="Unassembled WGS sequence"/>
</dbReference>
<reference evidence="2 3" key="1">
    <citation type="journal article" date="2016" name="Genome Biol. Evol.">
        <title>Divergent and convergent evolution of fungal pathogenicity.</title>
        <authorList>
            <person name="Shang Y."/>
            <person name="Xiao G."/>
            <person name="Zheng P."/>
            <person name="Cen K."/>
            <person name="Zhan S."/>
            <person name="Wang C."/>
        </authorList>
    </citation>
    <scope>NUCLEOTIDE SEQUENCE [LARGE SCALE GENOMIC DNA]</scope>
    <source>
        <strain evidence="2 3">RCEF 4871</strain>
    </source>
</reference>
<dbReference type="AlphaFoldDB" id="A0A162KDM6"/>
<feature type="transmembrane region" description="Helical" evidence="1">
    <location>
        <begin position="125"/>
        <end position="151"/>
    </location>
</feature>